<protein>
    <submittedName>
        <fullName evidence="5">Zinc finger protein, putative</fullName>
    </submittedName>
</protein>
<evidence type="ECO:0000313" key="6">
    <source>
        <dbReference type="Proteomes" id="UP000002899"/>
    </source>
</evidence>
<dbReference type="OrthoDB" id="153872at2759"/>
<evidence type="ECO:0000256" key="3">
    <source>
        <dbReference type="PROSITE-ProRule" id="PRU00024"/>
    </source>
</evidence>
<dbReference type="Pfam" id="PF00643">
    <property type="entry name" value="zf-B_box"/>
    <property type="match status" value="1"/>
</dbReference>
<feature type="domain" description="B box-type" evidence="4">
    <location>
        <begin position="223"/>
        <end position="266"/>
    </location>
</feature>
<dbReference type="EMBL" id="LN871599">
    <property type="protein sequence ID" value="SIO73810.1"/>
    <property type="molecule type" value="Genomic_DNA"/>
</dbReference>
<dbReference type="GO" id="GO:0008270">
    <property type="term" value="F:zinc ion binding"/>
    <property type="evidence" value="ECO:0007669"/>
    <property type="project" value="UniProtKB-KW"/>
</dbReference>
<dbReference type="CDD" id="cd19756">
    <property type="entry name" value="Bbox2"/>
    <property type="match status" value="1"/>
</dbReference>
<dbReference type="InterPro" id="IPR000315">
    <property type="entry name" value="Znf_B-box"/>
</dbReference>
<evidence type="ECO:0000313" key="5">
    <source>
        <dbReference type="EMBL" id="SIO73810.1"/>
    </source>
</evidence>
<evidence type="ECO:0000256" key="1">
    <source>
        <dbReference type="ARBA" id="ARBA00022723"/>
    </source>
</evidence>
<keyword evidence="1" id="KW-0479">Metal-binding</keyword>
<dbReference type="VEuPathDB" id="PiroplasmaDB:BmR1_04g08380"/>
<dbReference type="CDD" id="cd19821">
    <property type="entry name" value="Bbox1_BBX-like"/>
    <property type="match status" value="1"/>
</dbReference>
<dbReference type="GeneID" id="24426310"/>
<dbReference type="InterPro" id="IPR049808">
    <property type="entry name" value="CONSTANS-like_Bbox1"/>
</dbReference>
<dbReference type="RefSeq" id="XP_021337869.1">
    <property type="nucleotide sequence ID" value="XM_021482686.1"/>
</dbReference>
<feature type="domain" description="B box-type" evidence="4">
    <location>
        <begin position="272"/>
        <end position="315"/>
    </location>
</feature>
<evidence type="ECO:0000256" key="2">
    <source>
        <dbReference type="ARBA" id="ARBA00022833"/>
    </source>
</evidence>
<dbReference type="SMART" id="SM00336">
    <property type="entry name" value="BBOX"/>
    <property type="match status" value="1"/>
</dbReference>
<dbReference type="SUPFAM" id="SSF57845">
    <property type="entry name" value="B-box zinc-binding domain"/>
    <property type="match status" value="1"/>
</dbReference>
<keyword evidence="6" id="KW-1185">Reference proteome</keyword>
<dbReference type="Gene3D" id="3.30.160.60">
    <property type="entry name" value="Classic Zinc Finger"/>
    <property type="match status" value="1"/>
</dbReference>
<reference evidence="5 6" key="2">
    <citation type="journal article" date="2013" name="PLoS ONE">
        <title>Whole genome mapping and re-organization of the nuclear and mitochondrial genomes of Babesia microti isolates.</title>
        <authorList>
            <person name="Cornillot E."/>
            <person name="Dassouli A."/>
            <person name="Garg A."/>
            <person name="Pachikara N."/>
            <person name="Randazzo S."/>
            <person name="Depoix D."/>
            <person name="Carcy B."/>
            <person name="Delbecq S."/>
            <person name="Frutos R."/>
            <person name="Silva J.C."/>
            <person name="Sutton R."/>
            <person name="Krause P.J."/>
            <person name="Mamoun C.B."/>
        </authorList>
    </citation>
    <scope>NUCLEOTIDE SEQUENCE [LARGE SCALE GENOMIC DNA]</scope>
    <source>
        <strain evidence="5 6">RI</strain>
    </source>
</reference>
<dbReference type="KEGG" id="bmic:BmR1_04g08380"/>
<organism evidence="5 6">
    <name type="scientific">Babesia microti (strain RI)</name>
    <dbReference type="NCBI Taxonomy" id="1133968"/>
    <lineage>
        <taxon>Eukaryota</taxon>
        <taxon>Sar</taxon>
        <taxon>Alveolata</taxon>
        <taxon>Apicomplexa</taxon>
        <taxon>Aconoidasida</taxon>
        <taxon>Piroplasmida</taxon>
        <taxon>Babesiidae</taxon>
        <taxon>Babesia</taxon>
    </lineage>
</organism>
<proteinExistence type="predicted"/>
<dbReference type="Proteomes" id="UP000002899">
    <property type="component" value="Chromosome IV"/>
</dbReference>
<dbReference type="PANTHER" id="PTHR31717:SF45">
    <property type="entry name" value="ZINC FINGER PROTEIN CONSTANS-LIKE 14-RELATED"/>
    <property type="match status" value="1"/>
</dbReference>
<keyword evidence="2" id="KW-0862">Zinc</keyword>
<reference evidence="5 6" key="1">
    <citation type="journal article" date="2012" name="Nucleic Acids Res.">
        <title>Sequencing of the smallest Apicomplexan genome from the human pathogen Babesia microti.</title>
        <authorList>
            <person name="Cornillot E."/>
            <person name="Hadj-Kaddour K."/>
            <person name="Dassouli A."/>
            <person name="Noel B."/>
            <person name="Ranwez V."/>
            <person name="Vacherie B."/>
            <person name="Augagneur Y."/>
            <person name="Bres V."/>
            <person name="Duclos A."/>
            <person name="Randazzo S."/>
            <person name="Carcy B."/>
            <person name="Debierre-Grockiego F."/>
            <person name="Delbecq S."/>
            <person name="Moubri-Menage K."/>
            <person name="Shams-Eldin H."/>
            <person name="Usmani-Brown S."/>
            <person name="Bringaud F."/>
            <person name="Wincker P."/>
            <person name="Vivares C.P."/>
            <person name="Schwarz R.T."/>
            <person name="Schetters T.P."/>
            <person name="Krause P.J."/>
            <person name="Gorenflot A."/>
            <person name="Berry V."/>
            <person name="Barbe V."/>
            <person name="Ben Mamoun C."/>
        </authorList>
    </citation>
    <scope>NUCLEOTIDE SEQUENCE [LARGE SCALE GENOMIC DNA]</scope>
    <source>
        <strain evidence="5 6">RI</strain>
    </source>
</reference>
<dbReference type="PROSITE" id="PS50119">
    <property type="entry name" value="ZF_BBOX"/>
    <property type="match status" value="2"/>
</dbReference>
<accession>A0A1N6LY51</accession>
<evidence type="ECO:0000259" key="4">
    <source>
        <dbReference type="PROSITE" id="PS50119"/>
    </source>
</evidence>
<name>A0A1N6LY51_BABMR</name>
<dbReference type="PANTHER" id="PTHR31717">
    <property type="entry name" value="ZINC FINGER PROTEIN CONSTANS-LIKE 10"/>
    <property type="match status" value="1"/>
</dbReference>
<dbReference type="AlphaFoldDB" id="A0A1N6LY51"/>
<reference evidence="5 6" key="3">
    <citation type="journal article" date="2016" name="Sci. Rep.">
        <title>Genome-wide diversity and gene expression profiling of Babesia microti isolates identify polymorphic genes that mediate host-pathogen interactions.</title>
        <authorList>
            <person name="Silva J.C."/>
            <person name="Cornillot E."/>
            <person name="McCracken C."/>
            <person name="Usmani-Brown S."/>
            <person name="Dwivedi A."/>
            <person name="Ifeonu O.O."/>
            <person name="Crabtree J."/>
            <person name="Gotia H.T."/>
            <person name="Virji A.Z."/>
            <person name="Reynes C."/>
            <person name="Colinge J."/>
            <person name="Kumar V."/>
            <person name="Lawres L."/>
            <person name="Pazzi J.E."/>
            <person name="Pablo J.V."/>
            <person name="Hung C."/>
            <person name="Brancato J."/>
            <person name="Kumari P."/>
            <person name="Orvis J."/>
            <person name="Tretina K."/>
            <person name="Chibucos M."/>
            <person name="Ott S."/>
            <person name="Sadzewicz L."/>
            <person name="Sengamalay N."/>
            <person name="Shetty A.C."/>
            <person name="Su Q."/>
            <person name="Tallon L."/>
            <person name="Fraser C.M."/>
            <person name="Frutos R."/>
            <person name="Molina D.M."/>
            <person name="Krause P.J."/>
            <person name="Ben Mamoun C."/>
        </authorList>
    </citation>
    <scope>NUCLEOTIDE SEQUENCE [LARGE SCALE GENOMIC DNA]</scope>
    <source>
        <strain evidence="5 6">RI</strain>
    </source>
</reference>
<sequence>MAIVQDRTVFPDSKEWQFLEFALQLHLSTSRAKLLQAWDVSLPETVAAFNAKSSNQLVNPVFLDVNKLDDNNTVQDIYRRGIRVPNDGMEIVIGNINFPDLPIIENIPELDEKMKVPPQKQTYQFFLCDVTTGLSLTAKDREDAARSRVSMPLEFESHQIVDKRSEPSNVTLYCFPDGPVKGVLPRQKLYEKFYIYDSSQILARYLLTFEFDASKIESFALPFCEICRDLPATIYCSSDKAKMCKECDESFHAANKFVARHIRVPLNQIPRDSIGGCHVHPREEAKHYCLFCTTAICDSCLVDHRHNNKLDIIPMTNAYKTILQEKEVQEELIARNFNVKEQIKQIEELMKIVQQGKKESEEELYREMENPIKRLEEIIDEKAKLVLAQQNCLHTRHLQLSWASDFIAHMRNTLPPLDFLSVWLTYCRFRKEILDRPMPNKPVYADATLVGSIKIASKQATEHLESSKHA</sequence>
<keyword evidence="3" id="KW-0863">Zinc-finger</keyword>